<comment type="caution">
    <text evidence="1">The sequence shown here is derived from an EMBL/GenBank/DDBJ whole genome shotgun (WGS) entry which is preliminary data.</text>
</comment>
<dbReference type="KEGG" id="agu:AS4_38850"/>
<reference evidence="1" key="1">
    <citation type="submission" date="2021-07" db="EMBL/GenBank/DDBJ databases">
        <authorList>
            <person name="Fernandez M."/>
            <person name="Pereira P."/>
            <person name="Torres Tejerizo G.A."/>
            <person name="Gonzalez P."/>
            <person name="Agostini E."/>
        </authorList>
    </citation>
    <scope>NUCLEOTIDE SEQUENCE</scope>
    <source>
        <strain evidence="1">SFC 500-1A</strain>
    </source>
</reference>
<gene>
    <name evidence="1" type="ORF">KW868_18050</name>
</gene>
<dbReference type="Proteomes" id="UP000887320">
    <property type="component" value="Unassembled WGS sequence"/>
</dbReference>
<evidence type="ECO:0000313" key="1">
    <source>
        <dbReference type="EMBL" id="MCF0266355.1"/>
    </source>
</evidence>
<dbReference type="GeneID" id="96808604"/>
<evidence type="ECO:0000313" key="2">
    <source>
        <dbReference type="Proteomes" id="UP000887320"/>
    </source>
</evidence>
<dbReference type="RefSeq" id="WP_004725735.1">
    <property type="nucleotide sequence ID" value="NZ_AP014630.1"/>
</dbReference>
<dbReference type="AlphaFoldDB" id="A0A077L3A2"/>
<protein>
    <submittedName>
        <fullName evidence="1">Uncharacterized protein</fullName>
    </submittedName>
</protein>
<dbReference type="STRING" id="106649.GCA_000829655_02596"/>
<dbReference type="EMBL" id="JAHWXT010000007">
    <property type="protein sequence ID" value="MCF0266355.1"/>
    <property type="molecule type" value="Genomic_DNA"/>
</dbReference>
<organism evidence="1 2">
    <name type="scientific">Acinetobacter guillouiae</name>
    <name type="common">Acinetobacter genomosp. 11</name>
    <dbReference type="NCBI Taxonomy" id="106649"/>
    <lineage>
        <taxon>Bacteria</taxon>
        <taxon>Pseudomonadati</taxon>
        <taxon>Pseudomonadota</taxon>
        <taxon>Gammaproteobacteria</taxon>
        <taxon>Moraxellales</taxon>
        <taxon>Moraxellaceae</taxon>
        <taxon>Acinetobacter</taxon>
    </lineage>
</organism>
<accession>A0A077L3A2</accession>
<proteinExistence type="predicted"/>
<name>A0A077L3A2_ACIGI</name>
<sequence>MRPQVRSLEHFDLDQWTLQYEDSNQIHHVQIQQMIDHRFYIAVYFCEKNNKSLIIWQDQVSKIQWKSLKSRVKLS</sequence>